<name>Q1QFF2_NITHX</name>
<gene>
    <name evidence="1" type="ordered locus">Nham_4461</name>
</gene>
<reference evidence="2" key="1">
    <citation type="submission" date="2006-03" db="EMBL/GenBank/DDBJ databases">
        <title>Complete sequence of plasmid 2 of Nitrobacter hamburgensis X14.</title>
        <authorList>
            <consortium name="US DOE Joint Genome Institute"/>
            <person name="Copeland A."/>
            <person name="Lucas S."/>
            <person name="Lapidus A."/>
            <person name="Barry K."/>
            <person name="Detter J.C."/>
            <person name="Glavina del Rio T."/>
            <person name="Hammon N."/>
            <person name="Israni S."/>
            <person name="Dalin E."/>
            <person name="Tice H."/>
            <person name="Pitluck S."/>
            <person name="Chain P."/>
            <person name="Malfatti S."/>
            <person name="Shin M."/>
            <person name="Vergez L."/>
            <person name="Schmutz J."/>
            <person name="Larimer F."/>
            <person name="Land M."/>
            <person name="Hauser L."/>
            <person name="Kyrpides N."/>
            <person name="Ivanova N."/>
            <person name="Ward B."/>
            <person name="Arp D."/>
            <person name="Klotz M."/>
            <person name="Stein L."/>
            <person name="O'Mullan G."/>
            <person name="Starkenburg S."/>
            <person name="Sayavedra L."/>
            <person name="Poret-Peterson A.T."/>
            <person name="Gentry M.E."/>
            <person name="Bruce D."/>
            <person name="Richardson P."/>
        </authorList>
    </citation>
    <scope>NUCLEOTIDE SEQUENCE [LARGE SCALE GENOMIC DNA]</scope>
    <source>
        <strain evidence="2">DSM 10229 / NCIMB 13809 / X14</strain>
        <plasmid evidence="2">Plasmid pNITHX2</plasmid>
    </source>
</reference>
<dbReference type="HOGENOM" id="CLU_567213_0_0_5"/>
<protein>
    <submittedName>
        <fullName evidence="1">Uncharacterized protein</fullName>
    </submittedName>
</protein>
<dbReference type="EMBL" id="CP000321">
    <property type="protein sequence ID" value="ABE65045.1"/>
    <property type="molecule type" value="Genomic_DNA"/>
</dbReference>
<dbReference type="AlphaFoldDB" id="Q1QFF2"/>
<dbReference type="eggNOG" id="COG0265">
    <property type="taxonomic scope" value="Bacteria"/>
</dbReference>
<dbReference type="KEGG" id="nha:Nham_4461"/>
<accession>Q1QFF2</accession>
<organism evidence="1 2">
    <name type="scientific">Nitrobacter hamburgensis (strain DSM 10229 / NCIMB 13809 / X14)</name>
    <dbReference type="NCBI Taxonomy" id="323097"/>
    <lineage>
        <taxon>Bacteria</taxon>
        <taxon>Pseudomonadati</taxon>
        <taxon>Pseudomonadota</taxon>
        <taxon>Alphaproteobacteria</taxon>
        <taxon>Hyphomicrobiales</taxon>
        <taxon>Nitrobacteraceae</taxon>
        <taxon>Nitrobacter</taxon>
    </lineage>
</organism>
<keyword evidence="2" id="KW-1185">Reference proteome</keyword>
<dbReference type="SUPFAM" id="SSF50494">
    <property type="entry name" value="Trypsin-like serine proteases"/>
    <property type="match status" value="1"/>
</dbReference>
<dbReference type="InterPro" id="IPR009003">
    <property type="entry name" value="Peptidase_S1_PA"/>
</dbReference>
<evidence type="ECO:0000313" key="1">
    <source>
        <dbReference type="EMBL" id="ABE65045.1"/>
    </source>
</evidence>
<proteinExistence type="predicted"/>
<dbReference type="Gene3D" id="2.40.10.120">
    <property type="match status" value="1"/>
</dbReference>
<evidence type="ECO:0000313" key="2">
    <source>
        <dbReference type="Proteomes" id="UP000001953"/>
    </source>
</evidence>
<geneLocation type="plasmid" evidence="2">
    <name>pNITHX2</name>
</geneLocation>
<dbReference type="Pfam" id="PF13365">
    <property type="entry name" value="Trypsin_2"/>
    <property type="match status" value="1"/>
</dbReference>
<keyword evidence="1" id="KW-0614">Plasmid</keyword>
<dbReference type="Proteomes" id="UP000001953">
    <property type="component" value="Plasmid 2"/>
</dbReference>
<sequence length="481" mass="52533">MTADAQHSVRITSGNPALTDLTLSWRTAEYGAEDGIGPMGSLHEAGDALVAVARFEEDGVTILGSGVMVAPGMLLTATHVLDEFPADGPGPVFLTFLPSAKRAWLPQDVRTISRPSIFDAERKISSDLSLVSCTLNSEAHAGLPLMLAPMQIALPLVGDRLWAMGFRHQGIDKQAALVTPLVSSGLVTAAFPMGRGERMVSPCFEVAMETVGGMSGGAVVNDKGYLVGILSSSFEGGPSYVTLIWDAIRMRVRGSVPRLQVNDTVSVMGANEWGLAKIKGSVERDPFGDVRIALSDDEMALFTTSLSRAEWTEVKTSALNREQLEDFEENWGRELEEAAVEIVLQTLNGLPVSRIQEFLEDSDIPEDLLTAIEGFSVEDFDGLEDISITSTEAIDETRFRLDYYFDIPSLIWTVEMDAGFADAHASSLDVRFFNRRVENGIARMEMAQRRYFRGSAIFHRDAEIFTDATITLSAIKPRRKA</sequence>